<comment type="caution">
    <text evidence="2">The sequence shown here is derived from an EMBL/GenBank/DDBJ whole genome shotgun (WGS) entry which is preliminary data.</text>
</comment>
<evidence type="ECO:0000313" key="3">
    <source>
        <dbReference type="Proteomes" id="UP000285232"/>
    </source>
</evidence>
<feature type="transmembrane region" description="Helical" evidence="1">
    <location>
        <begin position="90"/>
        <end position="113"/>
    </location>
</feature>
<dbReference type="RefSeq" id="WP_120048161.1">
    <property type="nucleotide sequence ID" value="NZ_RAHX01000001.1"/>
</dbReference>
<dbReference type="Pfam" id="PF08570">
    <property type="entry name" value="DUF1761"/>
    <property type="match status" value="1"/>
</dbReference>
<keyword evidence="3" id="KW-1185">Reference proteome</keyword>
<gene>
    <name evidence="2" type="ORF">D6201_07075</name>
</gene>
<keyword evidence="1" id="KW-0472">Membrane</keyword>
<feature type="transmembrane region" description="Helical" evidence="1">
    <location>
        <begin position="6"/>
        <end position="25"/>
    </location>
</feature>
<keyword evidence="1" id="KW-0812">Transmembrane</keyword>
<dbReference type="EMBL" id="RAHX01000001">
    <property type="protein sequence ID" value="RJY09155.1"/>
    <property type="molecule type" value="Genomic_DNA"/>
</dbReference>
<name>A0A419RTP2_9SPHN</name>
<dbReference type="OrthoDB" id="7432713at2"/>
<protein>
    <submittedName>
        <fullName evidence="2">DUF1761 domain-containing protein</fullName>
    </submittedName>
</protein>
<feature type="transmembrane region" description="Helical" evidence="1">
    <location>
        <begin position="120"/>
        <end position="142"/>
    </location>
</feature>
<proteinExistence type="predicted"/>
<dbReference type="AlphaFoldDB" id="A0A419RTP2"/>
<feature type="transmembrane region" description="Helical" evidence="1">
    <location>
        <begin position="59"/>
        <end position="84"/>
    </location>
</feature>
<evidence type="ECO:0000256" key="1">
    <source>
        <dbReference type="SAM" id="Phobius"/>
    </source>
</evidence>
<dbReference type="InterPro" id="IPR013879">
    <property type="entry name" value="DUF1761"/>
</dbReference>
<keyword evidence="1" id="KW-1133">Transmembrane helix</keyword>
<dbReference type="Proteomes" id="UP000285232">
    <property type="component" value="Unassembled WGS sequence"/>
</dbReference>
<evidence type="ECO:0000313" key="2">
    <source>
        <dbReference type="EMBL" id="RJY09155.1"/>
    </source>
</evidence>
<organism evidence="2 3">
    <name type="scientific">Aurantiacibacter aquimixticola</name>
    <dbReference type="NCBI Taxonomy" id="1958945"/>
    <lineage>
        <taxon>Bacteria</taxon>
        <taxon>Pseudomonadati</taxon>
        <taxon>Pseudomonadota</taxon>
        <taxon>Alphaproteobacteria</taxon>
        <taxon>Sphingomonadales</taxon>
        <taxon>Erythrobacteraceae</taxon>
        <taxon>Aurantiacibacter</taxon>
    </lineage>
</organism>
<reference evidence="2 3" key="1">
    <citation type="journal article" date="2017" name="Int. J. Syst. Evol. Microbiol.">
        <title>Erythrobacter aquimixticola sp. nov., isolated from the junction between the ocean and a freshwater spring.</title>
        <authorList>
            <person name="Park S."/>
            <person name="Jung Y.T."/>
            <person name="Choi S.J."/>
            <person name="Yoon J.H."/>
        </authorList>
    </citation>
    <scope>NUCLEOTIDE SEQUENCE [LARGE SCALE GENOMIC DNA]</scope>
    <source>
        <strain evidence="2 3">JSSK-14</strain>
    </source>
</reference>
<accession>A0A419RTP2</accession>
<sequence length="143" mass="15169">MGETNMLAVLLGTTAFFAIGALWYGPLFGKPWQRLTGITMGDDGEVVTDGSAPRTRNPVWLIMLLCFAFEMLVVLTLGHLVAATQPSDRAIMMMAVGLGAAVMAPALGINYLYQMRPAKLFAIDAGYFVTGMAAAGGVFVAMT</sequence>